<comment type="similarity">
    <text evidence="1">Belongs to the NARF family.</text>
</comment>
<evidence type="ECO:0000313" key="3">
    <source>
        <dbReference type="EMBL" id="RYR02864.1"/>
    </source>
</evidence>
<reference evidence="3 4" key="1">
    <citation type="submission" date="2019-01" db="EMBL/GenBank/DDBJ databases">
        <title>Sequencing of cultivated peanut Arachis hypogaea provides insights into genome evolution and oil improvement.</title>
        <authorList>
            <person name="Chen X."/>
        </authorList>
    </citation>
    <scope>NUCLEOTIDE SEQUENCE [LARGE SCALE GENOMIC DNA]</scope>
    <source>
        <strain evidence="4">cv. Fuhuasheng</strain>
        <tissue evidence="3">Leaves</tissue>
    </source>
</reference>
<proteinExistence type="inferred from homology"/>
<dbReference type="SUPFAM" id="SSF53920">
    <property type="entry name" value="Fe-only hydrogenase"/>
    <property type="match status" value="1"/>
</dbReference>
<evidence type="ECO:0000256" key="1">
    <source>
        <dbReference type="ARBA" id="ARBA00006596"/>
    </source>
</evidence>
<gene>
    <name evidence="3" type="ORF">Ahy_B06g081701</name>
</gene>
<dbReference type="STRING" id="3818.A0A444YLS3"/>
<organism evidence="3 4">
    <name type="scientific">Arachis hypogaea</name>
    <name type="common">Peanut</name>
    <dbReference type="NCBI Taxonomy" id="3818"/>
    <lineage>
        <taxon>Eukaryota</taxon>
        <taxon>Viridiplantae</taxon>
        <taxon>Streptophyta</taxon>
        <taxon>Embryophyta</taxon>
        <taxon>Tracheophyta</taxon>
        <taxon>Spermatophyta</taxon>
        <taxon>Magnoliopsida</taxon>
        <taxon>eudicotyledons</taxon>
        <taxon>Gunneridae</taxon>
        <taxon>Pentapetalae</taxon>
        <taxon>rosids</taxon>
        <taxon>fabids</taxon>
        <taxon>Fabales</taxon>
        <taxon>Fabaceae</taxon>
        <taxon>Papilionoideae</taxon>
        <taxon>50 kb inversion clade</taxon>
        <taxon>dalbergioids sensu lato</taxon>
        <taxon>Dalbergieae</taxon>
        <taxon>Pterocarpus clade</taxon>
        <taxon>Arachis</taxon>
    </lineage>
</organism>
<dbReference type="InterPro" id="IPR004108">
    <property type="entry name" value="Fe_hydrogenase_lsu_C"/>
</dbReference>
<keyword evidence="4" id="KW-1185">Reference proteome</keyword>
<comment type="caution">
    <text evidence="3">The sequence shown here is derived from an EMBL/GenBank/DDBJ whole genome shotgun (WGS) entry which is preliminary data.</text>
</comment>
<dbReference type="EMBL" id="SDMP01000016">
    <property type="protein sequence ID" value="RYR02864.1"/>
    <property type="molecule type" value="Genomic_DNA"/>
</dbReference>
<dbReference type="Pfam" id="PF02906">
    <property type="entry name" value="Fe_hyd_lg_C"/>
    <property type="match status" value="1"/>
</dbReference>
<feature type="domain" description="Iron hydrogenase large subunit C-terminal" evidence="2">
    <location>
        <begin position="1"/>
        <end position="165"/>
    </location>
</feature>
<dbReference type="AlphaFoldDB" id="A0A444YLS3"/>
<dbReference type="PANTHER" id="PTHR11615">
    <property type="entry name" value="NITRATE, FORMATE, IRON DEHYDROGENASE"/>
    <property type="match status" value="1"/>
</dbReference>
<dbReference type="Gene3D" id="3.40.950.10">
    <property type="entry name" value="Fe-only Hydrogenase (Larger Subunit), Chain L, domain 3"/>
    <property type="match status" value="1"/>
</dbReference>
<dbReference type="Gene3D" id="3.40.50.1780">
    <property type="match status" value="1"/>
</dbReference>
<sequence length="196" mass="22709">MPCYDKMLEATRNDFVIQPESHDERSGNEDNMVTEIDSVLTIGEVLELIQFLVFVKKFRCNALSCRLTNINEEGYLLRGLQIDGLLNFINILNLDFHEVTLEASSCENFSIELFYARVEEKTMLRSDLYYDFWNLQNGVRKLKTGKCDYHFLKIMAYPSSCLNSGGQIKPKKGKSPEELSHLLETIYMENKINKNN</sequence>
<evidence type="ECO:0000313" key="4">
    <source>
        <dbReference type="Proteomes" id="UP000289738"/>
    </source>
</evidence>
<protein>
    <recommendedName>
        <fullName evidence="2">Iron hydrogenase large subunit C-terminal domain-containing protein</fullName>
    </recommendedName>
</protein>
<dbReference type="InterPro" id="IPR009016">
    <property type="entry name" value="Fe_hydrogenase"/>
</dbReference>
<accession>A0A444YLS3</accession>
<dbReference type="InterPro" id="IPR050340">
    <property type="entry name" value="Cytosolic_Fe-S_CAF"/>
</dbReference>
<dbReference type="Proteomes" id="UP000289738">
    <property type="component" value="Chromosome B06"/>
</dbReference>
<name>A0A444YLS3_ARAHY</name>
<evidence type="ECO:0000259" key="2">
    <source>
        <dbReference type="Pfam" id="PF02906"/>
    </source>
</evidence>